<comment type="cofactor">
    <cofactor evidence="1">
        <name>a divalent metal cation</name>
        <dbReference type="ChEBI" id="CHEBI:60240"/>
    </cofactor>
</comment>
<dbReference type="EMBL" id="AONC01000018">
    <property type="protein sequence ID" value="EXJ15903.1"/>
    <property type="molecule type" value="Genomic_DNA"/>
</dbReference>
<dbReference type="PANTHER" id="PTHR47810">
    <property type="entry name" value="DNA LIGASE"/>
    <property type="match status" value="1"/>
</dbReference>
<evidence type="ECO:0000259" key="8">
    <source>
        <dbReference type="Pfam" id="PF01068"/>
    </source>
</evidence>
<evidence type="ECO:0000256" key="6">
    <source>
        <dbReference type="ARBA" id="ARBA00034003"/>
    </source>
</evidence>
<dbReference type="InterPro" id="IPR012340">
    <property type="entry name" value="NA-bd_OB-fold"/>
</dbReference>
<comment type="caution">
    <text evidence="10">The sequence shown here is derived from an EMBL/GenBank/DDBJ whole genome shotgun (WGS) entry which is preliminary data.</text>
</comment>
<dbReference type="InterPro" id="IPR050326">
    <property type="entry name" value="NAD_dep_DNA_ligaseB"/>
</dbReference>
<evidence type="ECO:0000256" key="2">
    <source>
        <dbReference type="ARBA" id="ARBA00022598"/>
    </source>
</evidence>
<keyword evidence="3" id="KW-0235">DNA replication</keyword>
<dbReference type="AlphaFoldDB" id="W9V8J4"/>
<dbReference type="Gene3D" id="2.40.50.140">
    <property type="entry name" value="Nucleic acid-binding proteins"/>
    <property type="match status" value="1"/>
</dbReference>
<feature type="chain" id="PRO_5004933886" evidence="7">
    <location>
        <begin position="24"/>
        <end position="315"/>
    </location>
</feature>
<evidence type="ECO:0000259" key="9">
    <source>
        <dbReference type="Pfam" id="PF14743"/>
    </source>
</evidence>
<dbReference type="GO" id="GO:0003910">
    <property type="term" value="F:DNA ligase (ATP) activity"/>
    <property type="evidence" value="ECO:0007669"/>
    <property type="project" value="UniProtKB-EC"/>
</dbReference>
<dbReference type="GO" id="GO:0005524">
    <property type="term" value="F:ATP binding"/>
    <property type="evidence" value="ECO:0007669"/>
    <property type="project" value="InterPro"/>
</dbReference>
<gene>
    <name evidence="10" type="ORF">D779_0767</name>
</gene>
<reference evidence="10 11" key="1">
    <citation type="submission" date="2012-11" db="EMBL/GenBank/DDBJ databases">
        <title>Genome assembly of Thiorhodococcus sp. AK35.</title>
        <authorList>
            <person name="Nupur N."/>
            <person name="Khatri I."/>
            <person name="Subramanian S."/>
            <person name="Pinnaka A."/>
        </authorList>
    </citation>
    <scope>NUCLEOTIDE SEQUENCE [LARGE SCALE GENOMIC DNA]</scope>
    <source>
        <strain evidence="10 11">AK35</strain>
    </source>
</reference>
<dbReference type="Gene3D" id="3.30.1490.70">
    <property type="match status" value="1"/>
</dbReference>
<dbReference type="OrthoDB" id="9782700at2"/>
<name>W9V8J4_9GAMM</name>
<proteinExistence type="predicted"/>
<feature type="domain" description="ATP-dependent DNA ligase family profile" evidence="8">
    <location>
        <begin position="78"/>
        <end position="233"/>
    </location>
</feature>
<keyword evidence="5" id="KW-0234">DNA repair</keyword>
<sequence>MAQARRMSSAVSLIAFLVVLDSAEGSPATLDLDSISGEPSGAEAAISNPSLPNPVHGILKPELQLAEVYSEDIDLGRYWVSEKYDGVRAYWDGARLVSRGGHEIHAPEWFVAGFPRVPLDGELWLRRGAFARVSGTVRQLEPDEDAWRQVRFMVFDLPASNLSFGRRLESLHTLLDRMESPYLVEVEQVRLPDRDALMAHLTALVAAGGEGLMLHRDDAVYRSGRSPDLLKLKPYLDAEASVVGHLPGRGKYEGMLGSLLVEDGRGRRFRIGTGFSDAERADPPPLGSCVTFRYRGETSRGLPRFASYLRPCDPE</sequence>
<dbReference type="CDD" id="cd08041">
    <property type="entry name" value="OBF_kDNA_ligase_like"/>
    <property type="match status" value="1"/>
</dbReference>
<evidence type="ECO:0000256" key="3">
    <source>
        <dbReference type="ARBA" id="ARBA00022705"/>
    </source>
</evidence>
<dbReference type="Gene3D" id="3.30.470.30">
    <property type="entry name" value="DNA ligase/mRNA capping enzyme"/>
    <property type="match status" value="1"/>
</dbReference>
<organism evidence="10 11">
    <name type="scientific">Imhoffiella purpurea</name>
    <dbReference type="NCBI Taxonomy" id="1249627"/>
    <lineage>
        <taxon>Bacteria</taxon>
        <taxon>Pseudomonadati</taxon>
        <taxon>Pseudomonadota</taxon>
        <taxon>Gammaproteobacteria</taxon>
        <taxon>Chromatiales</taxon>
        <taxon>Chromatiaceae</taxon>
        <taxon>Imhoffiella</taxon>
    </lineage>
</organism>
<dbReference type="Proteomes" id="UP000019460">
    <property type="component" value="Unassembled WGS sequence"/>
</dbReference>
<dbReference type="GO" id="GO:0006260">
    <property type="term" value="P:DNA replication"/>
    <property type="evidence" value="ECO:0007669"/>
    <property type="project" value="UniProtKB-KW"/>
</dbReference>
<dbReference type="SUPFAM" id="SSF56091">
    <property type="entry name" value="DNA ligase/mRNA capping enzyme, catalytic domain"/>
    <property type="match status" value="1"/>
</dbReference>
<evidence type="ECO:0000313" key="10">
    <source>
        <dbReference type="EMBL" id="EXJ15903.1"/>
    </source>
</evidence>
<dbReference type="PATRIC" id="fig|1249627.3.peg.1341"/>
<feature type="signal peptide" evidence="7">
    <location>
        <begin position="1"/>
        <end position="23"/>
    </location>
</feature>
<keyword evidence="11" id="KW-1185">Reference proteome</keyword>
<protein>
    <submittedName>
        <fullName evidence="10">DNA ligase (ATP)</fullName>
    </submittedName>
</protein>
<evidence type="ECO:0000256" key="4">
    <source>
        <dbReference type="ARBA" id="ARBA00022763"/>
    </source>
</evidence>
<evidence type="ECO:0000256" key="1">
    <source>
        <dbReference type="ARBA" id="ARBA00001968"/>
    </source>
</evidence>
<dbReference type="Pfam" id="PF01068">
    <property type="entry name" value="DNA_ligase_A_M"/>
    <property type="match status" value="1"/>
</dbReference>
<dbReference type="PANTHER" id="PTHR47810:SF1">
    <property type="entry name" value="DNA LIGASE B"/>
    <property type="match status" value="1"/>
</dbReference>
<comment type="catalytic activity">
    <reaction evidence="6">
        <text>ATP + (deoxyribonucleotide)n-3'-hydroxyl + 5'-phospho-(deoxyribonucleotide)m = (deoxyribonucleotide)n+m + AMP + diphosphate.</text>
        <dbReference type="EC" id="6.5.1.1"/>
    </reaction>
</comment>
<dbReference type="STRING" id="1249627.D779_0767"/>
<evidence type="ECO:0000256" key="5">
    <source>
        <dbReference type="ARBA" id="ARBA00023204"/>
    </source>
</evidence>
<dbReference type="GO" id="GO:0006281">
    <property type="term" value="P:DNA repair"/>
    <property type="evidence" value="ECO:0007669"/>
    <property type="project" value="UniProtKB-KW"/>
</dbReference>
<keyword evidence="4" id="KW-0227">DNA damage</keyword>
<dbReference type="eggNOG" id="COG1793">
    <property type="taxonomic scope" value="Bacteria"/>
</dbReference>
<dbReference type="NCBIfam" id="NF006592">
    <property type="entry name" value="PRK09125.1"/>
    <property type="match status" value="1"/>
</dbReference>
<dbReference type="InterPro" id="IPR029319">
    <property type="entry name" value="DNA_ligase_OB"/>
</dbReference>
<dbReference type="SUPFAM" id="SSF50249">
    <property type="entry name" value="Nucleic acid-binding proteins"/>
    <property type="match status" value="1"/>
</dbReference>
<dbReference type="InterPro" id="IPR012310">
    <property type="entry name" value="DNA_ligase_ATP-dep_cent"/>
</dbReference>
<accession>W9V8J4</accession>
<dbReference type="CDD" id="cd07896">
    <property type="entry name" value="Adenylation_kDNA_ligase_like"/>
    <property type="match status" value="1"/>
</dbReference>
<dbReference type="GO" id="GO:0006310">
    <property type="term" value="P:DNA recombination"/>
    <property type="evidence" value="ECO:0007669"/>
    <property type="project" value="InterPro"/>
</dbReference>
<dbReference type="Pfam" id="PF14743">
    <property type="entry name" value="DNA_ligase_OB_2"/>
    <property type="match status" value="1"/>
</dbReference>
<evidence type="ECO:0000256" key="7">
    <source>
        <dbReference type="SAM" id="SignalP"/>
    </source>
</evidence>
<keyword evidence="7" id="KW-0732">Signal</keyword>
<feature type="domain" description="DNA ligase OB-like" evidence="9">
    <location>
        <begin position="247"/>
        <end position="310"/>
    </location>
</feature>
<keyword evidence="2 10" id="KW-0436">Ligase</keyword>
<evidence type="ECO:0000313" key="11">
    <source>
        <dbReference type="Proteomes" id="UP000019460"/>
    </source>
</evidence>